<dbReference type="Pfam" id="PF03713">
    <property type="entry name" value="DUF305"/>
    <property type="match status" value="1"/>
</dbReference>
<evidence type="ECO:0000313" key="2">
    <source>
        <dbReference type="EMBL" id="ROO88973.1"/>
    </source>
</evidence>
<organism evidence="2 3">
    <name type="scientific">Actinocorallia herbida</name>
    <dbReference type="NCBI Taxonomy" id="58109"/>
    <lineage>
        <taxon>Bacteria</taxon>
        <taxon>Bacillati</taxon>
        <taxon>Actinomycetota</taxon>
        <taxon>Actinomycetes</taxon>
        <taxon>Streptosporangiales</taxon>
        <taxon>Thermomonosporaceae</taxon>
        <taxon>Actinocorallia</taxon>
    </lineage>
</organism>
<dbReference type="PANTHER" id="PTHR36933:SF1">
    <property type="entry name" value="SLL0788 PROTEIN"/>
    <property type="match status" value="1"/>
</dbReference>
<dbReference type="InterPro" id="IPR005183">
    <property type="entry name" value="DUF305_CopM-like"/>
</dbReference>
<protein>
    <submittedName>
        <fullName evidence="2">Uncharacterized protein (DUF305 family)</fullName>
    </submittedName>
</protein>
<evidence type="ECO:0000313" key="3">
    <source>
        <dbReference type="Proteomes" id="UP000272400"/>
    </source>
</evidence>
<accession>A0A3N1D610</accession>
<dbReference type="PANTHER" id="PTHR36933">
    <property type="entry name" value="SLL0788 PROTEIN"/>
    <property type="match status" value="1"/>
</dbReference>
<reference evidence="2 3" key="1">
    <citation type="submission" date="2018-11" db="EMBL/GenBank/DDBJ databases">
        <title>Sequencing the genomes of 1000 actinobacteria strains.</title>
        <authorList>
            <person name="Klenk H.-P."/>
        </authorList>
    </citation>
    <scope>NUCLEOTIDE SEQUENCE [LARGE SCALE GENOMIC DNA]</scope>
    <source>
        <strain evidence="2 3">DSM 44254</strain>
    </source>
</reference>
<evidence type="ECO:0000259" key="1">
    <source>
        <dbReference type="Pfam" id="PF03713"/>
    </source>
</evidence>
<feature type="domain" description="DUF305" evidence="1">
    <location>
        <begin position="42"/>
        <end position="199"/>
    </location>
</feature>
<dbReference type="AlphaFoldDB" id="A0A3N1D610"/>
<dbReference type="EMBL" id="RJKE01000001">
    <property type="protein sequence ID" value="ROO88973.1"/>
    <property type="molecule type" value="Genomic_DNA"/>
</dbReference>
<name>A0A3N1D610_9ACTN</name>
<dbReference type="Proteomes" id="UP000272400">
    <property type="component" value="Unassembled WGS sequence"/>
</dbReference>
<gene>
    <name evidence="2" type="ORF">EDD29_6660</name>
</gene>
<dbReference type="InterPro" id="IPR012347">
    <property type="entry name" value="Ferritin-like"/>
</dbReference>
<dbReference type="Gene3D" id="1.20.1260.10">
    <property type="match status" value="1"/>
</dbReference>
<dbReference type="RefSeq" id="WP_123668143.1">
    <property type="nucleotide sequence ID" value="NZ_RJKE01000001.1"/>
</dbReference>
<sequence length="208" mass="22327">MTSPRPAARIPRVLLGLVLLVAAGLLGAFVAAPDRPVETSAEAGFSRDMTIHHTQAVEMALIIRDGTDDPTLRTIALDMLLTQQNQIGRMQDWLIQWDLPLTGARRPMEWMAGHHGGAAVADATTMPGMASQEDLAKLRAAKGRDAEVLFLTLMIAHHEGGVAMAEAVLPLADDEHVRSLAASIVRSQTAEIKVLTDLLDERGGSSRS</sequence>
<proteinExistence type="predicted"/>
<comment type="caution">
    <text evidence="2">The sequence shown here is derived from an EMBL/GenBank/DDBJ whole genome shotgun (WGS) entry which is preliminary data.</text>
</comment>
<dbReference type="OrthoDB" id="26872at2"/>
<keyword evidence="3" id="KW-1185">Reference proteome</keyword>